<sequence>MGVVKNDVRRVRRPRQKCFAMPGEDRGDNMDDIDSSKVGEIKRGTVDRWQDGWHLKPLKHAVLSYMRETSLCVNADAGHEEVSRQQTEWHCVHEDTTQIKTEEAW</sequence>
<dbReference type="Proteomes" id="UP000492821">
    <property type="component" value="Unassembled WGS sequence"/>
</dbReference>
<organism evidence="1 2">
    <name type="scientific">Panagrellus redivivus</name>
    <name type="common">Microworm</name>
    <dbReference type="NCBI Taxonomy" id="6233"/>
    <lineage>
        <taxon>Eukaryota</taxon>
        <taxon>Metazoa</taxon>
        <taxon>Ecdysozoa</taxon>
        <taxon>Nematoda</taxon>
        <taxon>Chromadorea</taxon>
        <taxon>Rhabditida</taxon>
        <taxon>Tylenchina</taxon>
        <taxon>Panagrolaimomorpha</taxon>
        <taxon>Panagrolaimoidea</taxon>
        <taxon>Panagrolaimidae</taxon>
        <taxon>Panagrellus</taxon>
    </lineage>
</organism>
<keyword evidence="1" id="KW-1185">Reference proteome</keyword>
<evidence type="ECO:0000313" key="1">
    <source>
        <dbReference type="Proteomes" id="UP000492821"/>
    </source>
</evidence>
<dbReference type="WBParaSite" id="Pan_g13400.t1">
    <property type="protein sequence ID" value="Pan_g13400.t1"/>
    <property type="gene ID" value="Pan_g13400"/>
</dbReference>
<protein>
    <submittedName>
        <fullName evidence="2">Uncharacterized protein</fullName>
    </submittedName>
</protein>
<name>A0A7E4UWV8_PANRE</name>
<accession>A0A7E4UWV8</accession>
<dbReference type="AlphaFoldDB" id="A0A7E4UWV8"/>
<proteinExistence type="predicted"/>
<reference evidence="2" key="2">
    <citation type="submission" date="2020-10" db="UniProtKB">
        <authorList>
            <consortium name="WormBaseParasite"/>
        </authorList>
    </citation>
    <scope>IDENTIFICATION</scope>
</reference>
<reference evidence="1" key="1">
    <citation type="journal article" date="2013" name="Genetics">
        <title>The draft genome and transcriptome of Panagrellus redivivus are shaped by the harsh demands of a free-living lifestyle.</title>
        <authorList>
            <person name="Srinivasan J."/>
            <person name="Dillman A.R."/>
            <person name="Macchietto M.G."/>
            <person name="Heikkinen L."/>
            <person name="Lakso M."/>
            <person name="Fracchia K.M."/>
            <person name="Antoshechkin I."/>
            <person name="Mortazavi A."/>
            <person name="Wong G."/>
            <person name="Sternberg P.W."/>
        </authorList>
    </citation>
    <scope>NUCLEOTIDE SEQUENCE [LARGE SCALE GENOMIC DNA]</scope>
    <source>
        <strain evidence="1">MT8872</strain>
    </source>
</reference>
<evidence type="ECO:0000313" key="2">
    <source>
        <dbReference type="WBParaSite" id="Pan_g13400.t1"/>
    </source>
</evidence>